<comment type="caution">
    <text evidence="2">The sequence shown here is derived from an EMBL/GenBank/DDBJ whole genome shotgun (WGS) entry which is preliminary data.</text>
</comment>
<reference evidence="2 3" key="1">
    <citation type="submission" date="2024-05" db="EMBL/GenBank/DDBJ databases">
        <authorList>
            <person name="Zhao H."/>
            <person name="Xu Y."/>
            <person name="Lin S."/>
            <person name="Spain J.C."/>
            <person name="Zhou N.-Y."/>
        </authorList>
    </citation>
    <scope>NUCLEOTIDE SEQUENCE [LARGE SCALE GENOMIC DNA]</scope>
    <source>
        <strain evidence="2 3">NEAU-NG30</strain>
    </source>
</reference>
<dbReference type="Pfam" id="PF00561">
    <property type="entry name" value="Abhydrolase_1"/>
    <property type="match status" value="1"/>
</dbReference>
<dbReference type="PRINTS" id="PR00111">
    <property type="entry name" value="ABHYDROLASE"/>
</dbReference>
<dbReference type="PANTHER" id="PTHR43798">
    <property type="entry name" value="MONOACYLGLYCEROL LIPASE"/>
    <property type="match status" value="1"/>
</dbReference>
<protein>
    <submittedName>
        <fullName evidence="2">Alpha/beta hydrolase</fullName>
    </submittedName>
</protein>
<dbReference type="SUPFAM" id="SSF53474">
    <property type="entry name" value="alpha/beta-Hydrolases"/>
    <property type="match status" value="1"/>
</dbReference>
<sequence length="265" mass="27932">MPTVPVTLTGGDAVVHYDRTGSGPALLLLHGTATSREQWAPLTEQASDRFTVLAPDFSGSGRTTDHGGPVDVADLAAEALAVLDHAGAATAHVVGHSLGAVVAARLAGTHPARVRSAVLHAAWPVTDVRQDAEFRFWLELLETGPAAFARMLPQLALGPRYWEQATAESNEQLVKALTEMIQPGTARQIEADRAVDLRPVLGAITAPVLVLGSTHDRLITPEQQRTLAAAIPGARIAEIDAGHGAPAELPDEFARLVLDFVTEQG</sequence>
<organism evidence="2 3">
    <name type="scientific">Amycolatopsis melonis</name>
    <dbReference type="NCBI Taxonomy" id="3156488"/>
    <lineage>
        <taxon>Bacteria</taxon>
        <taxon>Bacillati</taxon>
        <taxon>Actinomycetota</taxon>
        <taxon>Actinomycetes</taxon>
        <taxon>Pseudonocardiales</taxon>
        <taxon>Pseudonocardiaceae</taxon>
        <taxon>Amycolatopsis</taxon>
    </lineage>
</organism>
<keyword evidence="3" id="KW-1185">Reference proteome</keyword>
<evidence type="ECO:0000313" key="2">
    <source>
        <dbReference type="EMBL" id="MEQ0560835.1"/>
    </source>
</evidence>
<dbReference type="RefSeq" id="WP_348952027.1">
    <property type="nucleotide sequence ID" value="NZ_JBDZYD010000006.1"/>
</dbReference>
<evidence type="ECO:0000313" key="3">
    <source>
        <dbReference type="Proteomes" id="UP001440984"/>
    </source>
</evidence>
<dbReference type="InterPro" id="IPR050266">
    <property type="entry name" value="AB_hydrolase_sf"/>
</dbReference>
<dbReference type="Proteomes" id="UP001440984">
    <property type="component" value="Unassembled WGS sequence"/>
</dbReference>
<dbReference type="PANTHER" id="PTHR43798:SF5">
    <property type="entry name" value="MONOACYLGLYCEROL LIPASE ABHD6"/>
    <property type="match status" value="1"/>
</dbReference>
<gene>
    <name evidence="2" type="ORF">ABJI51_17240</name>
</gene>
<evidence type="ECO:0000259" key="1">
    <source>
        <dbReference type="Pfam" id="PF00561"/>
    </source>
</evidence>
<dbReference type="InterPro" id="IPR029058">
    <property type="entry name" value="AB_hydrolase_fold"/>
</dbReference>
<name>A0ABV0LEV1_9PSEU</name>
<dbReference type="GO" id="GO:0016787">
    <property type="term" value="F:hydrolase activity"/>
    <property type="evidence" value="ECO:0007669"/>
    <property type="project" value="UniProtKB-KW"/>
</dbReference>
<proteinExistence type="predicted"/>
<keyword evidence="2" id="KW-0378">Hydrolase</keyword>
<feature type="domain" description="AB hydrolase-1" evidence="1">
    <location>
        <begin position="24"/>
        <end position="245"/>
    </location>
</feature>
<dbReference type="InterPro" id="IPR000073">
    <property type="entry name" value="AB_hydrolase_1"/>
</dbReference>
<dbReference type="EMBL" id="JBDZYD010000006">
    <property type="protein sequence ID" value="MEQ0560835.1"/>
    <property type="molecule type" value="Genomic_DNA"/>
</dbReference>
<accession>A0ABV0LEV1</accession>
<dbReference type="Gene3D" id="3.40.50.1820">
    <property type="entry name" value="alpha/beta hydrolase"/>
    <property type="match status" value="1"/>
</dbReference>